<sequence length="886" mass="97579">MCLQRFHASDVIVRSCEPASKCIYQPSDFEHLSKDGFVTIIGIGSSVSEASVRGSFDIKNFRCGTAFGTTRIFNCASWKTIEFGSARTPTAEIATVSMSIADDLDSANCRVALMDVDMKDGLRGFLRREVTYRMLEVPFTDDSGESGIAIACGECADEDICDYWGPRVPFLDKCVGRITYIDDALPEEAMPLVPPVDGEPGDPEVWMDISAKVQTGGPPHVLPDGPWIYPAPGYLRLVYRAHASAGSDMAEDFLESTLLMDRKTSLSTYLDSYPLLKEWVTDPKLYEDRPCDAAELKKWKASSQCTSPSNCVYQPSDFEHLSKDGFVTIIGFGFLVSEASVRGSFDIKNFRCGTAFGTTRIFNRASWKTIEFGRARTPTAEIATVSMSIADDFAGANCRVALMDVDMQDGLRGFLRREVTYRMLEVPFTGDSGESGIATACGECADEDICDYWGPRVPFLDKCVGRITYIDDALPEEAMPLVPPVDGEPGDPEVWMDISAKVQTGGPPHVLPDGPWIYPAPGYLRLVYRAHASAGGDMAEDFLETTLLMDRKTSLSTYFDSNPLLKEWVTDPKLYENRPCDATELKKWKASSQCTSPSNCVHQPSDFEHLSKDGFVTIIGFGSLVSEASVRGSFDIKNFRYGTAFGTTRIFNRASWKTIEFGSARTPTAEIATVSMSIADDLAGANCLVALMDVDMQDGLRGFLRREVTYRMLEVPFTDDSGESGIAIACGECADEDICDYWGPRVPFSDKCVGRITYIDDALPEEAMPLVPPVDGEPGDPEVWMDISAKVQTGGPPHVLPDGPWIYPAPGYLRLVYRAHASAGGDMAEDFLETTLLMDRKASLSTYLDSYPLLKEWVTDPKLYEDRPCDATELKKWKASSQCTCS</sequence>
<gene>
    <name evidence="1" type="ORF">PGLA1383_LOCUS32682</name>
</gene>
<dbReference type="PANTHER" id="PTHR35748:SF1">
    <property type="entry name" value="OS05G0358400 PROTEIN"/>
    <property type="match status" value="1"/>
</dbReference>
<keyword evidence="2" id="KW-1185">Reference proteome</keyword>
<name>A0A813FRQ4_POLGL</name>
<dbReference type="Proteomes" id="UP000654075">
    <property type="component" value="Unassembled WGS sequence"/>
</dbReference>
<comment type="caution">
    <text evidence="1">The sequence shown here is derived from an EMBL/GenBank/DDBJ whole genome shotgun (WGS) entry which is preliminary data.</text>
</comment>
<dbReference type="AlphaFoldDB" id="A0A813FRQ4"/>
<protein>
    <submittedName>
        <fullName evidence="1">Uncharacterized protein</fullName>
    </submittedName>
</protein>
<dbReference type="EMBL" id="CAJNNV010025538">
    <property type="protein sequence ID" value="CAE8614953.1"/>
    <property type="molecule type" value="Genomic_DNA"/>
</dbReference>
<accession>A0A813FRQ4</accession>
<organism evidence="1 2">
    <name type="scientific">Polarella glacialis</name>
    <name type="common">Dinoflagellate</name>
    <dbReference type="NCBI Taxonomy" id="89957"/>
    <lineage>
        <taxon>Eukaryota</taxon>
        <taxon>Sar</taxon>
        <taxon>Alveolata</taxon>
        <taxon>Dinophyceae</taxon>
        <taxon>Suessiales</taxon>
        <taxon>Suessiaceae</taxon>
        <taxon>Polarella</taxon>
    </lineage>
</organism>
<evidence type="ECO:0000313" key="1">
    <source>
        <dbReference type="EMBL" id="CAE8614953.1"/>
    </source>
</evidence>
<reference evidence="1" key="1">
    <citation type="submission" date="2021-02" db="EMBL/GenBank/DDBJ databases">
        <authorList>
            <person name="Dougan E. K."/>
            <person name="Rhodes N."/>
            <person name="Thang M."/>
            <person name="Chan C."/>
        </authorList>
    </citation>
    <scope>NUCLEOTIDE SEQUENCE</scope>
</reference>
<evidence type="ECO:0000313" key="2">
    <source>
        <dbReference type="Proteomes" id="UP000654075"/>
    </source>
</evidence>
<proteinExistence type="predicted"/>
<dbReference type="PANTHER" id="PTHR35748">
    <property type="entry name" value="OS05G0358400 PROTEIN"/>
    <property type="match status" value="1"/>
</dbReference>